<dbReference type="OrthoDB" id="1954780at2"/>
<dbReference type="EMBL" id="FQZV01000006">
    <property type="protein sequence ID" value="SHI75597.1"/>
    <property type="molecule type" value="Genomic_DNA"/>
</dbReference>
<dbReference type="RefSeq" id="WP_110939831.1">
    <property type="nucleotide sequence ID" value="NZ_FQZV01000006.1"/>
</dbReference>
<name>A0A1M6DQU3_9FIRM</name>
<keyword evidence="3" id="KW-1185">Reference proteome</keyword>
<feature type="compositionally biased region" description="Basic and acidic residues" evidence="1">
    <location>
        <begin position="45"/>
        <end position="55"/>
    </location>
</feature>
<dbReference type="AlphaFoldDB" id="A0A1M6DQU3"/>
<evidence type="ECO:0000313" key="3">
    <source>
        <dbReference type="Proteomes" id="UP000184536"/>
    </source>
</evidence>
<feature type="compositionally biased region" description="Basic residues" evidence="1">
    <location>
        <begin position="56"/>
        <end position="68"/>
    </location>
</feature>
<organism evidence="2 3">
    <name type="scientific">Geosporobacter subterraneus DSM 17957</name>
    <dbReference type="NCBI Taxonomy" id="1121919"/>
    <lineage>
        <taxon>Bacteria</taxon>
        <taxon>Bacillati</taxon>
        <taxon>Bacillota</taxon>
        <taxon>Clostridia</taxon>
        <taxon>Peptostreptococcales</taxon>
        <taxon>Thermotaleaceae</taxon>
        <taxon>Geosporobacter</taxon>
    </lineage>
</organism>
<evidence type="ECO:0000313" key="2">
    <source>
        <dbReference type="EMBL" id="SHI75597.1"/>
    </source>
</evidence>
<feature type="region of interest" description="Disordered" evidence="1">
    <location>
        <begin position="45"/>
        <end position="68"/>
    </location>
</feature>
<accession>A0A1M6DQU3</accession>
<dbReference type="STRING" id="1121919.SAMN02745975_00542"/>
<dbReference type="Proteomes" id="UP000184536">
    <property type="component" value="Unassembled WGS sequence"/>
</dbReference>
<reference evidence="3" key="1">
    <citation type="submission" date="2016-11" db="EMBL/GenBank/DDBJ databases">
        <authorList>
            <person name="Varghese N."/>
            <person name="Submissions S."/>
        </authorList>
    </citation>
    <scope>NUCLEOTIDE SEQUENCE [LARGE SCALE GENOMIC DNA]</scope>
    <source>
        <strain evidence="3">DSM 17957</strain>
    </source>
</reference>
<proteinExistence type="predicted"/>
<protein>
    <submittedName>
        <fullName evidence="2">Uncharacterized protein</fullName>
    </submittedName>
</protein>
<gene>
    <name evidence="2" type="ORF">SAMN02745975_00542</name>
</gene>
<sequence length="68" mass="8174">MEKHRCKVKFKLGKIECASEFCADCADRKTCEDMDVYLDDKYDGSRACMSHDSHKRENRRVKQQRWEK</sequence>
<evidence type="ECO:0000256" key="1">
    <source>
        <dbReference type="SAM" id="MobiDB-lite"/>
    </source>
</evidence>